<reference evidence="8" key="2">
    <citation type="submission" date="2010-07" db="EMBL/GenBank/DDBJ databases">
        <authorList>
            <consortium name="The Broad Institute Genome Sequencing Platform"/>
            <consortium name="Broad Institute Genome Sequencing Center for Infectious Disease"/>
            <person name="Ma L.-J."/>
            <person name="Dead R."/>
            <person name="Young S."/>
            <person name="Zeng Q."/>
            <person name="Koehrsen M."/>
            <person name="Alvarado L."/>
            <person name="Berlin A."/>
            <person name="Chapman S.B."/>
            <person name="Chen Z."/>
            <person name="Freedman E."/>
            <person name="Gellesch M."/>
            <person name="Goldberg J."/>
            <person name="Griggs A."/>
            <person name="Gujja S."/>
            <person name="Heilman E.R."/>
            <person name="Heiman D."/>
            <person name="Hepburn T."/>
            <person name="Howarth C."/>
            <person name="Jen D."/>
            <person name="Larson L."/>
            <person name="Mehta T."/>
            <person name="Neiman D."/>
            <person name="Pearson M."/>
            <person name="Roberts A."/>
            <person name="Saif S."/>
            <person name="Shea T."/>
            <person name="Shenoy N."/>
            <person name="Sisk P."/>
            <person name="Stolte C."/>
            <person name="Sykes S."/>
            <person name="Walk T."/>
            <person name="White J."/>
            <person name="Yandava C."/>
            <person name="Haas B."/>
            <person name="Nusbaum C."/>
            <person name="Birren B."/>
        </authorList>
    </citation>
    <scope>NUCLEOTIDE SEQUENCE</scope>
    <source>
        <strain evidence="8">R3-111a-1</strain>
    </source>
</reference>
<comment type="similarity">
    <text evidence="2">Belongs to the OXR1 family.</text>
</comment>
<dbReference type="VEuPathDB" id="FungiDB:GGTG_05240"/>
<gene>
    <name evidence="9" type="primary">20345698</name>
    <name evidence="8" type="ORF">GGTG_05240</name>
</gene>
<sequence>MSFHYQTTYSPPSSSGAATPTTTTSGGSSNYFGSGLYSAFGGLIRRLSSEPNGSMTSHNHHNHHRYDDDDDDDGDQKGVNGVYNPRGRKASRAPRRRSPSPLQPPPLSPLVLRGFRDDTPASARLLTGPVAEEIRIMVPERLRIEEDWKLVYSLDQDGASLATLYEKSAEYRGRRGGFVLVVRDDEGETFGAYLSEAPHISGHYFGTGECFLWRASVMASLPPPPSADTTNLTGRTTTVPAAAPPKLVPIYDTDLETHGTSEYHLHADDEPGAGHGRNHGLLTPPQPPASPSIRFKAFPYSGVNEYYVYCEPLWLSVGGGDGKYGLWLDDSLEKGVSARSLTFGNEPLSDQGDKFGVLGVELWIIGAKD</sequence>
<dbReference type="Pfam" id="PF07534">
    <property type="entry name" value="TLD"/>
    <property type="match status" value="2"/>
</dbReference>
<keyword evidence="3" id="KW-0496">Mitochondrion</keyword>
<feature type="region of interest" description="Disordered" evidence="6">
    <location>
        <begin position="48"/>
        <end position="113"/>
    </location>
</feature>
<reference evidence="9" key="4">
    <citation type="journal article" date="2015" name="G3 (Bethesda)">
        <title>Genome sequences of three phytopathogenic species of the Magnaporthaceae family of fungi.</title>
        <authorList>
            <person name="Okagaki L.H."/>
            <person name="Nunes C.C."/>
            <person name="Sailsbery J."/>
            <person name="Clay B."/>
            <person name="Brown D."/>
            <person name="John T."/>
            <person name="Oh Y."/>
            <person name="Young N."/>
            <person name="Fitzgerald M."/>
            <person name="Haas B.J."/>
            <person name="Zeng Q."/>
            <person name="Young S."/>
            <person name="Adiconis X."/>
            <person name="Fan L."/>
            <person name="Levin J.Z."/>
            <person name="Mitchell T.K."/>
            <person name="Okubara P.A."/>
            <person name="Farman M.L."/>
            <person name="Kohn L.M."/>
            <person name="Birren B."/>
            <person name="Ma L.-J."/>
            <person name="Dean R.A."/>
        </authorList>
    </citation>
    <scope>NUCLEOTIDE SEQUENCE</scope>
    <source>
        <strain evidence="9">R3-111a-1</strain>
    </source>
</reference>
<proteinExistence type="inferred from homology"/>
<dbReference type="EMBL" id="GL385397">
    <property type="protein sequence ID" value="EJT75303.1"/>
    <property type="molecule type" value="Genomic_DNA"/>
</dbReference>
<reference evidence="8" key="3">
    <citation type="submission" date="2010-09" db="EMBL/GenBank/DDBJ databases">
        <title>Annotation of Gaeumannomyces graminis var. tritici R3-111a-1.</title>
        <authorList>
            <consortium name="The Broad Institute Genome Sequencing Platform"/>
            <person name="Ma L.-J."/>
            <person name="Dead R."/>
            <person name="Young S.K."/>
            <person name="Zeng Q."/>
            <person name="Gargeya S."/>
            <person name="Fitzgerald M."/>
            <person name="Haas B."/>
            <person name="Abouelleil A."/>
            <person name="Alvarado L."/>
            <person name="Arachchi H.M."/>
            <person name="Berlin A."/>
            <person name="Brown A."/>
            <person name="Chapman S.B."/>
            <person name="Chen Z."/>
            <person name="Dunbar C."/>
            <person name="Freedman E."/>
            <person name="Gearin G."/>
            <person name="Gellesch M."/>
            <person name="Goldberg J."/>
            <person name="Griggs A."/>
            <person name="Gujja S."/>
            <person name="Heiman D."/>
            <person name="Howarth C."/>
            <person name="Larson L."/>
            <person name="Lui A."/>
            <person name="MacDonald P.J.P."/>
            <person name="Mehta T."/>
            <person name="Montmayeur A."/>
            <person name="Murphy C."/>
            <person name="Neiman D."/>
            <person name="Pearson M."/>
            <person name="Priest M."/>
            <person name="Roberts A."/>
            <person name="Saif S."/>
            <person name="Shea T."/>
            <person name="Shenoy N."/>
            <person name="Sisk P."/>
            <person name="Stolte C."/>
            <person name="Sykes S."/>
            <person name="Yandava C."/>
            <person name="Wortman J."/>
            <person name="Nusbaum C."/>
            <person name="Birren B."/>
        </authorList>
    </citation>
    <scope>NUCLEOTIDE SEQUENCE</scope>
    <source>
        <strain evidence="8">R3-111a-1</strain>
    </source>
</reference>
<dbReference type="Proteomes" id="UP000006039">
    <property type="component" value="Unassembled WGS sequence"/>
</dbReference>
<feature type="region of interest" description="Disordered" evidence="6">
    <location>
        <begin position="1"/>
        <end position="29"/>
    </location>
</feature>
<protein>
    <recommendedName>
        <fullName evidence="5">Oxidation resistance protein 1</fullName>
    </recommendedName>
</protein>
<feature type="compositionally biased region" description="Basic residues" evidence="6">
    <location>
        <begin position="86"/>
        <end position="98"/>
    </location>
</feature>
<dbReference type="SMART" id="SM00584">
    <property type="entry name" value="TLDc"/>
    <property type="match status" value="1"/>
</dbReference>
<dbReference type="EnsemblFungi" id="EJT75303">
    <property type="protein sequence ID" value="EJT75303"/>
    <property type="gene ID" value="GGTG_05240"/>
</dbReference>
<evidence type="ECO:0000313" key="9">
    <source>
        <dbReference type="EnsemblFungi" id="EJT75303"/>
    </source>
</evidence>
<dbReference type="AlphaFoldDB" id="J3NVC7"/>
<evidence type="ECO:0000259" key="7">
    <source>
        <dbReference type="PROSITE" id="PS51886"/>
    </source>
</evidence>
<evidence type="ECO:0000256" key="1">
    <source>
        <dbReference type="ARBA" id="ARBA00004173"/>
    </source>
</evidence>
<dbReference type="OrthoDB" id="26679at2759"/>
<comment type="function">
    <text evidence="4">May be involved in protection from oxidative damage.</text>
</comment>
<dbReference type="GO" id="GO:0005634">
    <property type="term" value="C:nucleus"/>
    <property type="evidence" value="ECO:0007669"/>
    <property type="project" value="TreeGrafter"/>
</dbReference>
<dbReference type="GeneID" id="20345698"/>
<evidence type="ECO:0000256" key="3">
    <source>
        <dbReference type="ARBA" id="ARBA00023128"/>
    </source>
</evidence>
<dbReference type="PANTHER" id="PTHR23354">
    <property type="entry name" value="NUCLEOLAR PROTEIN 7/ESTROGEN RECEPTOR COACTIVATOR-RELATED"/>
    <property type="match status" value="1"/>
</dbReference>
<reference evidence="10" key="1">
    <citation type="submission" date="2010-07" db="EMBL/GenBank/DDBJ databases">
        <title>The genome sequence of Gaeumannomyces graminis var. tritici strain R3-111a-1.</title>
        <authorList>
            <consortium name="The Broad Institute Genome Sequencing Platform"/>
            <person name="Ma L.-J."/>
            <person name="Dead R."/>
            <person name="Young S."/>
            <person name="Zeng Q."/>
            <person name="Koehrsen M."/>
            <person name="Alvarado L."/>
            <person name="Berlin A."/>
            <person name="Chapman S.B."/>
            <person name="Chen Z."/>
            <person name="Freedman E."/>
            <person name="Gellesch M."/>
            <person name="Goldberg J."/>
            <person name="Griggs A."/>
            <person name="Gujja S."/>
            <person name="Heilman E.R."/>
            <person name="Heiman D."/>
            <person name="Hepburn T."/>
            <person name="Howarth C."/>
            <person name="Jen D."/>
            <person name="Larson L."/>
            <person name="Mehta T."/>
            <person name="Neiman D."/>
            <person name="Pearson M."/>
            <person name="Roberts A."/>
            <person name="Saif S."/>
            <person name="Shea T."/>
            <person name="Shenoy N."/>
            <person name="Sisk P."/>
            <person name="Stolte C."/>
            <person name="Sykes S."/>
            <person name="Walk T."/>
            <person name="White J."/>
            <person name="Yandava C."/>
            <person name="Haas B."/>
            <person name="Nusbaum C."/>
            <person name="Birren B."/>
        </authorList>
    </citation>
    <scope>NUCLEOTIDE SEQUENCE [LARGE SCALE GENOMIC DNA]</scope>
    <source>
        <strain evidence="10">R3-111a-1</strain>
    </source>
</reference>
<evidence type="ECO:0000256" key="6">
    <source>
        <dbReference type="SAM" id="MobiDB-lite"/>
    </source>
</evidence>
<dbReference type="GO" id="GO:0006979">
    <property type="term" value="P:response to oxidative stress"/>
    <property type="evidence" value="ECO:0007669"/>
    <property type="project" value="TreeGrafter"/>
</dbReference>
<keyword evidence="10" id="KW-1185">Reference proteome</keyword>
<dbReference type="PROSITE" id="PS51886">
    <property type="entry name" value="TLDC"/>
    <property type="match status" value="1"/>
</dbReference>
<dbReference type="GO" id="GO:0005739">
    <property type="term" value="C:mitochondrion"/>
    <property type="evidence" value="ECO:0007669"/>
    <property type="project" value="UniProtKB-SubCell"/>
</dbReference>
<evidence type="ECO:0000313" key="8">
    <source>
        <dbReference type="EMBL" id="EJT75303.1"/>
    </source>
</evidence>
<evidence type="ECO:0000256" key="4">
    <source>
        <dbReference type="ARBA" id="ARBA00037112"/>
    </source>
</evidence>
<evidence type="ECO:0000256" key="5">
    <source>
        <dbReference type="ARBA" id="ARBA00040604"/>
    </source>
</evidence>
<evidence type="ECO:0000313" key="10">
    <source>
        <dbReference type="Proteomes" id="UP000006039"/>
    </source>
</evidence>
<feature type="domain" description="TLDc" evidence="7">
    <location>
        <begin position="124"/>
        <end position="366"/>
    </location>
</feature>
<dbReference type="FunCoup" id="J3NVC7">
    <property type="interactions" value="12"/>
</dbReference>
<dbReference type="InterPro" id="IPR006571">
    <property type="entry name" value="TLDc_dom"/>
</dbReference>
<organism evidence="8">
    <name type="scientific">Gaeumannomyces tritici (strain R3-111a-1)</name>
    <name type="common">Wheat and barley take-all root rot fungus</name>
    <name type="synonym">Gaeumannomyces graminis var. tritici</name>
    <dbReference type="NCBI Taxonomy" id="644352"/>
    <lineage>
        <taxon>Eukaryota</taxon>
        <taxon>Fungi</taxon>
        <taxon>Dikarya</taxon>
        <taxon>Ascomycota</taxon>
        <taxon>Pezizomycotina</taxon>
        <taxon>Sordariomycetes</taxon>
        <taxon>Sordariomycetidae</taxon>
        <taxon>Magnaporthales</taxon>
        <taxon>Magnaporthaceae</taxon>
        <taxon>Gaeumannomyces</taxon>
    </lineage>
</organism>
<dbReference type="RefSeq" id="XP_009221303.1">
    <property type="nucleotide sequence ID" value="XM_009223039.1"/>
</dbReference>
<dbReference type="PANTHER" id="PTHR23354:SF62">
    <property type="entry name" value="MUSTARD, ISOFORM V"/>
    <property type="match status" value="1"/>
</dbReference>
<evidence type="ECO:0000256" key="2">
    <source>
        <dbReference type="ARBA" id="ARBA00009540"/>
    </source>
</evidence>
<accession>J3NVC7</accession>
<name>J3NVC7_GAET3</name>
<dbReference type="HOGENOM" id="CLU_029204_0_1_1"/>
<reference evidence="9" key="5">
    <citation type="submission" date="2018-04" db="UniProtKB">
        <authorList>
            <consortium name="EnsemblFungi"/>
        </authorList>
    </citation>
    <scope>IDENTIFICATION</scope>
    <source>
        <strain evidence="9">R3-111a-1</strain>
    </source>
</reference>
<dbReference type="STRING" id="644352.J3NVC7"/>
<dbReference type="eggNOG" id="KOG2372">
    <property type="taxonomic scope" value="Eukaryota"/>
</dbReference>
<comment type="subcellular location">
    <subcellularLocation>
        <location evidence="1">Mitochondrion</location>
    </subcellularLocation>
</comment>
<feature type="compositionally biased region" description="Low complexity" evidence="6">
    <location>
        <begin position="7"/>
        <end position="29"/>
    </location>
</feature>